<organism evidence="4 5">
    <name type="scientific">Georgenia yuyongxinii</name>
    <dbReference type="NCBI Taxonomy" id="2589797"/>
    <lineage>
        <taxon>Bacteria</taxon>
        <taxon>Bacillati</taxon>
        <taxon>Actinomycetota</taxon>
        <taxon>Actinomycetes</taxon>
        <taxon>Micrococcales</taxon>
        <taxon>Bogoriellaceae</taxon>
        <taxon>Georgenia</taxon>
    </lineage>
</organism>
<comment type="caution">
    <text evidence="4">The sequence shown here is derived from an EMBL/GenBank/DDBJ whole genome shotgun (WGS) entry which is preliminary data.</text>
</comment>
<dbReference type="GO" id="GO:0044281">
    <property type="term" value="P:small molecule metabolic process"/>
    <property type="evidence" value="ECO:0007669"/>
    <property type="project" value="UniProtKB-ARBA"/>
</dbReference>
<keyword evidence="5" id="KW-1185">Reference proteome</keyword>
<dbReference type="PANTHER" id="PTHR42796">
    <property type="entry name" value="FUMARYLACETOACETATE HYDROLASE DOMAIN-CONTAINING PROTEIN 2A-RELATED"/>
    <property type="match status" value="1"/>
</dbReference>
<evidence type="ECO:0000313" key="5">
    <source>
        <dbReference type="Proteomes" id="UP000318693"/>
    </source>
</evidence>
<reference evidence="4 5" key="1">
    <citation type="submission" date="2019-07" db="EMBL/GenBank/DDBJ databases">
        <title>Georgenia wutianyii sp. nov. and Georgenia *** sp. nov. isolated from plateau pika (Ochotona curzoniae) in the Qinghai-Tibet plateau of China.</title>
        <authorList>
            <person name="Tian Z."/>
        </authorList>
    </citation>
    <scope>NUCLEOTIDE SEQUENCE [LARGE SCALE GENOMIC DNA]</scope>
    <source>
        <strain evidence="4 5">Z446</strain>
    </source>
</reference>
<feature type="domain" description="Fumarylacetoacetase-like C-terminal" evidence="3">
    <location>
        <begin position="90"/>
        <end position="259"/>
    </location>
</feature>
<name>A0A552WR99_9MICO</name>
<evidence type="ECO:0000256" key="2">
    <source>
        <dbReference type="ARBA" id="ARBA00022723"/>
    </source>
</evidence>
<gene>
    <name evidence="4" type="ORF">FJ693_10305</name>
</gene>
<dbReference type="GO" id="GO:0046872">
    <property type="term" value="F:metal ion binding"/>
    <property type="evidence" value="ECO:0007669"/>
    <property type="project" value="UniProtKB-KW"/>
</dbReference>
<dbReference type="InterPro" id="IPR036663">
    <property type="entry name" value="Fumarylacetoacetase_C_sf"/>
</dbReference>
<dbReference type="Pfam" id="PF01557">
    <property type="entry name" value="FAA_hydrolase"/>
    <property type="match status" value="1"/>
</dbReference>
<accession>A0A552WR99</accession>
<dbReference type="EMBL" id="VJXR01000026">
    <property type="protein sequence ID" value="TRW45265.1"/>
    <property type="molecule type" value="Genomic_DNA"/>
</dbReference>
<keyword evidence="2" id="KW-0479">Metal-binding</keyword>
<dbReference type="InterPro" id="IPR051121">
    <property type="entry name" value="FAH"/>
</dbReference>
<dbReference type="AlphaFoldDB" id="A0A552WR99"/>
<sequence length="280" mass="28580">MRLVSFEHRGRPSWGVLDGTLVADLGGAGPYTTLPLALAALTTADLAALASSAQRISTDVLRMLPPVPAPGKILCVMPSRVPHGLDVVPRLADTLVADGEGLVAPREGWALNLAGGVGVVVGRPGRHLETADAWDHVAGLCLFSDVTVAEHGPGSTFPGRSLPRTAGCGPALVTLDEAGGREGLVVRTSLNGALVHEAGLAEAALDVAEAVAHCSRWTQLHPGDIIALLPGGPSQRMSVHPGDVCEVSVDRIGSLTNVVLDEADVHGAAGEPALSAHTAN</sequence>
<evidence type="ECO:0000256" key="1">
    <source>
        <dbReference type="ARBA" id="ARBA00010211"/>
    </source>
</evidence>
<dbReference type="RefSeq" id="WP_143418450.1">
    <property type="nucleotide sequence ID" value="NZ_VJXR01000026.1"/>
</dbReference>
<evidence type="ECO:0000259" key="3">
    <source>
        <dbReference type="Pfam" id="PF01557"/>
    </source>
</evidence>
<comment type="similarity">
    <text evidence="1">Belongs to the FAH family.</text>
</comment>
<evidence type="ECO:0000313" key="4">
    <source>
        <dbReference type="EMBL" id="TRW45265.1"/>
    </source>
</evidence>
<proteinExistence type="inferred from homology"/>
<dbReference type="SUPFAM" id="SSF56529">
    <property type="entry name" value="FAH"/>
    <property type="match status" value="1"/>
</dbReference>
<dbReference type="Proteomes" id="UP000318693">
    <property type="component" value="Unassembled WGS sequence"/>
</dbReference>
<dbReference type="PANTHER" id="PTHR42796:SF4">
    <property type="entry name" value="FUMARYLACETOACETATE HYDROLASE DOMAIN-CONTAINING PROTEIN 2A"/>
    <property type="match status" value="1"/>
</dbReference>
<dbReference type="InterPro" id="IPR011234">
    <property type="entry name" value="Fumarylacetoacetase-like_C"/>
</dbReference>
<dbReference type="GO" id="GO:0016787">
    <property type="term" value="F:hydrolase activity"/>
    <property type="evidence" value="ECO:0007669"/>
    <property type="project" value="UniProtKB-KW"/>
</dbReference>
<protein>
    <submittedName>
        <fullName evidence="4">Fumarylacetoacetate hydrolase family protein</fullName>
    </submittedName>
</protein>
<dbReference type="Gene3D" id="3.90.850.10">
    <property type="entry name" value="Fumarylacetoacetase-like, C-terminal domain"/>
    <property type="match status" value="1"/>
</dbReference>
<keyword evidence="4" id="KW-0378">Hydrolase</keyword>